<feature type="binding site" evidence="4">
    <location>
        <position position="232"/>
    </location>
    <ligand>
        <name>3'-phosphoadenylyl sulfate</name>
        <dbReference type="ChEBI" id="CHEBI:58339"/>
    </ligand>
</feature>
<feature type="active site" description="For sulfotransferase activity" evidence="3">
    <location>
        <position position="115"/>
    </location>
</feature>
<dbReference type="Gene3D" id="3.40.50.300">
    <property type="entry name" value="P-loop containing nucleotide triphosphate hydrolases"/>
    <property type="match status" value="1"/>
</dbReference>
<dbReference type="EMBL" id="JALLPJ020001257">
    <property type="protein sequence ID" value="KAL3772897.1"/>
    <property type="molecule type" value="Genomic_DNA"/>
</dbReference>
<dbReference type="InterPro" id="IPR027417">
    <property type="entry name" value="P-loop_NTPase"/>
</dbReference>
<dbReference type="Pfam" id="PF00685">
    <property type="entry name" value="Sulfotransfer_1"/>
    <property type="match status" value="1"/>
</dbReference>
<keyword evidence="1" id="KW-0808">Transferase</keyword>
<evidence type="ECO:0000256" key="3">
    <source>
        <dbReference type="PIRSR" id="PIRSR637359-1"/>
    </source>
</evidence>
<evidence type="ECO:0000313" key="8">
    <source>
        <dbReference type="Proteomes" id="UP001530400"/>
    </source>
</evidence>
<feature type="binding site" evidence="4">
    <location>
        <position position="240"/>
    </location>
    <ligand>
        <name>3'-phosphoadenylyl sulfate</name>
        <dbReference type="ChEBI" id="CHEBI:58339"/>
    </ligand>
</feature>
<evidence type="ECO:0000256" key="1">
    <source>
        <dbReference type="ARBA" id="ARBA00022679"/>
    </source>
</evidence>
<dbReference type="PANTHER" id="PTHR10605">
    <property type="entry name" value="HEPARAN SULFATE SULFOTRANSFERASE"/>
    <property type="match status" value="1"/>
</dbReference>
<keyword evidence="2" id="KW-0325">Glycoprotein</keyword>
<evidence type="ECO:0000259" key="6">
    <source>
        <dbReference type="Pfam" id="PF00685"/>
    </source>
</evidence>
<name>A0ABD3NDU6_9STRA</name>
<protein>
    <recommendedName>
        <fullName evidence="6">Sulfotransferase domain-containing protein</fullName>
    </recommendedName>
</protein>
<evidence type="ECO:0000256" key="2">
    <source>
        <dbReference type="ARBA" id="ARBA00023180"/>
    </source>
</evidence>
<organism evidence="7 8">
    <name type="scientific">Cyclotella atomus</name>
    <dbReference type="NCBI Taxonomy" id="382360"/>
    <lineage>
        <taxon>Eukaryota</taxon>
        <taxon>Sar</taxon>
        <taxon>Stramenopiles</taxon>
        <taxon>Ochrophyta</taxon>
        <taxon>Bacillariophyta</taxon>
        <taxon>Coscinodiscophyceae</taxon>
        <taxon>Thalassiosirophycidae</taxon>
        <taxon>Stephanodiscales</taxon>
        <taxon>Stephanodiscaceae</taxon>
        <taxon>Cyclotella</taxon>
    </lineage>
</organism>
<keyword evidence="8" id="KW-1185">Reference proteome</keyword>
<evidence type="ECO:0000256" key="5">
    <source>
        <dbReference type="SAM" id="MobiDB-lite"/>
    </source>
</evidence>
<sequence>MKNSTRLIALLLTLIAYAILSTSLFTKLLLRDPVESAAFLNDEVLVFNEADNADYSVDEDASSDDTDDDTEATEEEQSSVTSSHFTCDTEGAPDFLPKNHITRRSLHAAIIGTQKGGTQALHTILLTHPNILTSSTGHGELHFFNRYYQKLISKSSPVIPRKKAREAFVKTLRGRNNAKRLKRRGGENDISNPKNRDKVSFHSAPLYLFSGRKVPARMLCVAPWIKVIAILRNPIERVYSHYHFVYPEKRKNGNTPSFEQFVLEDIALLKQYGVLNDWNTTNFTEYSGSSEEYTAWENYLKVAKGNGPIGRGLYAIQLEIWMDEFTSHNKSISDDLLILQSESTKAYPEEAYHSTVQFLGLESKTIQRHEHVMKKNHHATDYSGSDGMSEEMYGMLYELFGRYNRRLYGLLGREWEGVWDDGVGASGVLKNDGEVVAAVDGAAPVEEKDVEAAGEAAVVVEEGEGDADTTVEKKEAVGDTATSVENGEAVGDQVER</sequence>
<feature type="compositionally biased region" description="Acidic residues" evidence="5">
    <location>
        <begin position="56"/>
        <end position="77"/>
    </location>
</feature>
<reference evidence="7 8" key="1">
    <citation type="submission" date="2024-10" db="EMBL/GenBank/DDBJ databases">
        <title>Updated reference genomes for cyclostephanoid diatoms.</title>
        <authorList>
            <person name="Roberts W.R."/>
            <person name="Alverson A.J."/>
        </authorList>
    </citation>
    <scope>NUCLEOTIDE SEQUENCE [LARGE SCALE GENOMIC DNA]</scope>
    <source>
        <strain evidence="7 8">AJA010-31</strain>
    </source>
</reference>
<feature type="region of interest" description="Disordered" evidence="5">
    <location>
        <begin position="56"/>
        <end position="88"/>
    </location>
</feature>
<evidence type="ECO:0000313" key="7">
    <source>
        <dbReference type="EMBL" id="KAL3772897.1"/>
    </source>
</evidence>
<gene>
    <name evidence="7" type="ORF">ACHAWO_009650</name>
</gene>
<dbReference type="SUPFAM" id="SSF52540">
    <property type="entry name" value="P-loop containing nucleoside triphosphate hydrolases"/>
    <property type="match status" value="1"/>
</dbReference>
<dbReference type="Proteomes" id="UP001530400">
    <property type="component" value="Unassembled WGS sequence"/>
</dbReference>
<dbReference type="InterPro" id="IPR000863">
    <property type="entry name" value="Sulfotransferase_dom"/>
</dbReference>
<comment type="caution">
    <text evidence="7">The sequence shown here is derived from an EMBL/GenBank/DDBJ whole genome shotgun (WGS) entry which is preliminary data.</text>
</comment>
<dbReference type="PANTHER" id="PTHR10605:SF56">
    <property type="entry name" value="BIFUNCTIONAL HEPARAN SULFATE N-DEACETYLASE_N-SULFOTRANSFERASE"/>
    <property type="match status" value="1"/>
</dbReference>
<evidence type="ECO:0000256" key="4">
    <source>
        <dbReference type="PIRSR" id="PIRSR637359-2"/>
    </source>
</evidence>
<dbReference type="GO" id="GO:0016740">
    <property type="term" value="F:transferase activity"/>
    <property type="evidence" value="ECO:0007669"/>
    <property type="project" value="UniProtKB-KW"/>
</dbReference>
<accession>A0ABD3NDU6</accession>
<feature type="region of interest" description="Disordered" evidence="5">
    <location>
        <begin position="462"/>
        <end position="496"/>
    </location>
</feature>
<feature type="domain" description="Sulfotransferase" evidence="6">
    <location>
        <begin position="109"/>
        <end position="368"/>
    </location>
</feature>
<dbReference type="AlphaFoldDB" id="A0ABD3NDU6"/>
<dbReference type="InterPro" id="IPR037359">
    <property type="entry name" value="NST/OST"/>
</dbReference>
<proteinExistence type="predicted"/>